<dbReference type="AlphaFoldDB" id="A0A2Z4AL04"/>
<dbReference type="KEGG" id="mtar:DF168_00650"/>
<evidence type="ECO:0000313" key="1">
    <source>
        <dbReference type="EMBL" id="AWT59460.1"/>
    </source>
</evidence>
<protein>
    <submittedName>
        <fullName evidence="1">Uncharacterized protein</fullName>
    </submittedName>
</protein>
<dbReference type="EMBL" id="CP029803">
    <property type="protein sequence ID" value="AWT59460.1"/>
    <property type="molecule type" value="Genomic_DNA"/>
</dbReference>
<reference evidence="1 2" key="1">
    <citation type="submission" date="2018-06" db="EMBL/GenBank/DDBJ databases">
        <title>Draft Genome Sequence of a Novel Marine Bacterium Related to the Verrucomicrobia.</title>
        <authorList>
            <person name="Vosseberg J."/>
            <person name="Martijn J."/>
            <person name="Ettema T.J.G."/>
        </authorList>
    </citation>
    <scope>NUCLEOTIDE SEQUENCE [LARGE SCALE GENOMIC DNA]</scope>
    <source>
        <strain evidence="1">TARA_B100001123</strain>
    </source>
</reference>
<gene>
    <name evidence="1" type="ORF">DF168_00650</name>
</gene>
<proteinExistence type="predicted"/>
<organism evidence="1 2">
    <name type="scientific">Candidatus Moanibacter tarae</name>
    <dbReference type="NCBI Taxonomy" id="2200854"/>
    <lineage>
        <taxon>Bacteria</taxon>
        <taxon>Pseudomonadati</taxon>
        <taxon>Verrucomicrobiota</taxon>
        <taxon>Opitutia</taxon>
        <taxon>Puniceicoccales</taxon>
        <taxon>Puniceicoccales incertae sedis</taxon>
        <taxon>Candidatus Moanibacter</taxon>
    </lineage>
</organism>
<accession>A0A2Z4AL04</accession>
<dbReference type="Proteomes" id="UP000247465">
    <property type="component" value="Chromosome"/>
</dbReference>
<name>A0A2Z4AL04_9BACT</name>
<evidence type="ECO:0000313" key="2">
    <source>
        <dbReference type="Proteomes" id="UP000247465"/>
    </source>
</evidence>
<sequence length="67" mass="7818">MTPVDTDCWNFLAKNRKLGKGNLLIQEMETYKKKNYGSVFAYSISGWGEIYGRWWKIYHCGPKPLKG</sequence>